<feature type="transmembrane region" description="Helical" evidence="9">
    <location>
        <begin position="135"/>
        <end position="156"/>
    </location>
</feature>
<dbReference type="InterPro" id="IPR036640">
    <property type="entry name" value="ABC1_TM_sf"/>
</dbReference>
<organism evidence="12 13">
    <name type="scientific">Candidatus Wolfebacteria bacterium GW2011_GWE2_44_13</name>
    <dbReference type="NCBI Taxonomy" id="1619017"/>
    <lineage>
        <taxon>Bacteria</taxon>
        <taxon>Candidatus Wolfeibacteriota</taxon>
    </lineage>
</organism>
<dbReference type="Proteomes" id="UP000034051">
    <property type="component" value="Unassembled WGS sequence"/>
</dbReference>
<proteinExistence type="predicted"/>
<dbReference type="InterPro" id="IPR039421">
    <property type="entry name" value="Type_1_exporter"/>
</dbReference>
<dbReference type="InterPro" id="IPR017871">
    <property type="entry name" value="ABC_transporter-like_CS"/>
</dbReference>
<evidence type="ECO:0000313" key="13">
    <source>
        <dbReference type="Proteomes" id="UP000034051"/>
    </source>
</evidence>
<feature type="domain" description="ABC transmembrane type-1" evidence="11">
    <location>
        <begin position="21"/>
        <end position="296"/>
    </location>
</feature>
<evidence type="ECO:0000256" key="1">
    <source>
        <dbReference type="ARBA" id="ARBA00004651"/>
    </source>
</evidence>
<evidence type="ECO:0000256" key="2">
    <source>
        <dbReference type="ARBA" id="ARBA00022448"/>
    </source>
</evidence>
<dbReference type="SMART" id="SM00382">
    <property type="entry name" value="AAA"/>
    <property type="match status" value="1"/>
</dbReference>
<feature type="transmembrane region" description="Helical" evidence="9">
    <location>
        <begin position="21"/>
        <end position="40"/>
    </location>
</feature>
<dbReference type="PANTHER" id="PTHR43394:SF1">
    <property type="entry name" value="ATP-BINDING CASSETTE SUB-FAMILY B MEMBER 10, MITOCHONDRIAL"/>
    <property type="match status" value="1"/>
</dbReference>
<dbReference type="AlphaFoldDB" id="A0A0G1K7D8"/>
<feature type="transmembrane region" description="Helical" evidence="9">
    <location>
        <begin position="162"/>
        <end position="182"/>
    </location>
</feature>
<dbReference type="InterPro" id="IPR011527">
    <property type="entry name" value="ABC1_TM_dom"/>
</dbReference>
<dbReference type="Pfam" id="PF00664">
    <property type="entry name" value="ABC_membrane"/>
    <property type="match status" value="1"/>
</dbReference>
<dbReference type="PANTHER" id="PTHR43394">
    <property type="entry name" value="ATP-DEPENDENT PERMEASE MDL1, MITOCHONDRIAL"/>
    <property type="match status" value="1"/>
</dbReference>
<sequence>MKQFLFKTLEIYRPFQKTMGVMFLFMIVMQIFNLVSPYLYGRIIDGVVSQQPIQQVLFIAFMAFMVYATQELLGYLSDQYELKYFDFAVPRHIKVRTLNKFFTFSIGQHNNQNSGVKRSVITRGEHSLNSLAFKFAYEIIPMVLQVLFTVVALLYINWILGSIVLFGVVVFVAITIYLNIILREEMTAVRDLWVENDKEQSELIQNVELVQVNVQEKRVIDEYSQSYETIGDRSKILWGQYTFFSSLRGLLVVIVRFAVIAIGIWFVYEGKYTPGYLVIFLTWSSNAFSRLGNFGNTHRQALELYSSVQKYYEMIDVPCDIVMAKHPISPTIEGKIEFKNVSFRYPARNGVDKSEDTKKDVTSEEPALLRDALTGVNLIVEPGQRVAFVGHSGAGKSTLAQMIIRAFDPVEGQILIDGHDLRELDLGYYRSHIGMVEQDVQLFDNTLRYNIAFGRPEEVSDAEFDEVSRLASIEQFRHRLEKGFDTLIGEKGVKLSGGERQRVGIARALIKHPKILIFDEATSSLDTENEQLIRQSIEQASQGRTTIIIAHRLSTIRDADKIFVMGDGNVVGAGTHEELMHSCKPYQNLIGKQMVSIV</sequence>
<comment type="caution">
    <text evidence="12">The sequence shown here is derived from an EMBL/GenBank/DDBJ whole genome shotgun (WGS) entry which is preliminary data.</text>
</comment>
<evidence type="ECO:0000256" key="9">
    <source>
        <dbReference type="SAM" id="Phobius"/>
    </source>
</evidence>
<gene>
    <name evidence="12" type="ORF">UW32_C0001G0366</name>
</gene>
<dbReference type="GO" id="GO:0015421">
    <property type="term" value="F:ABC-type oligopeptide transporter activity"/>
    <property type="evidence" value="ECO:0007669"/>
    <property type="project" value="TreeGrafter"/>
</dbReference>
<comment type="subcellular location">
    <subcellularLocation>
        <location evidence="1">Cell membrane</location>
        <topology evidence="1">Multi-pass membrane protein</topology>
    </subcellularLocation>
</comment>
<keyword evidence="5" id="KW-0547">Nucleotide-binding</keyword>
<dbReference type="CDD" id="cd07346">
    <property type="entry name" value="ABC_6TM_exporters"/>
    <property type="match status" value="1"/>
</dbReference>
<dbReference type="PROSITE" id="PS50929">
    <property type="entry name" value="ABC_TM1F"/>
    <property type="match status" value="1"/>
</dbReference>
<dbReference type="SUPFAM" id="SSF52540">
    <property type="entry name" value="P-loop containing nucleoside triphosphate hydrolases"/>
    <property type="match status" value="1"/>
</dbReference>
<protein>
    <submittedName>
        <fullName evidence="12">ABC transporter related protein</fullName>
    </submittedName>
</protein>
<dbReference type="Gene3D" id="1.20.1560.10">
    <property type="entry name" value="ABC transporter type 1, transmembrane domain"/>
    <property type="match status" value="1"/>
</dbReference>
<dbReference type="Gene3D" id="3.40.50.300">
    <property type="entry name" value="P-loop containing nucleotide triphosphate hydrolases"/>
    <property type="match status" value="1"/>
</dbReference>
<dbReference type="Pfam" id="PF00005">
    <property type="entry name" value="ABC_tran"/>
    <property type="match status" value="1"/>
</dbReference>
<evidence type="ECO:0000256" key="3">
    <source>
        <dbReference type="ARBA" id="ARBA00022475"/>
    </source>
</evidence>
<accession>A0A0G1K7D8</accession>
<evidence type="ECO:0000256" key="4">
    <source>
        <dbReference type="ARBA" id="ARBA00022692"/>
    </source>
</evidence>
<dbReference type="GO" id="GO:0005886">
    <property type="term" value="C:plasma membrane"/>
    <property type="evidence" value="ECO:0007669"/>
    <property type="project" value="UniProtKB-SubCell"/>
</dbReference>
<keyword evidence="7 9" id="KW-1133">Transmembrane helix</keyword>
<dbReference type="GO" id="GO:0016887">
    <property type="term" value="F:ATP hydrolysis activity"/>
    <property type="evidence" value="ECO:0007669"/>
    <property type="project" value="InterPro"/>
</dbReference>
<keyword evidence="2" id="KW-0813">Transport</keyword>
<dbReference type="PROSITE" id="PS50893">
    <property type="entry name" value="ABC_TRANSPORTER_2"/>
    <property type="match status" value="1"/>
</dbReference>
<feature type="transmembrane region" description="Helical" evidence="9">
    <location>
        <begin position="249"/>
        <end position="268"/>
    </location>
</feature>
<dbReference type="FunFam" id="3.40.50.300:FF:000221">
    <property type="entry name" value="Multidrug ABC transporter ATP-binding protein"/>
    <property type="match status" value="1"/>
</dbReference>
<dbReference type="GO" id="GO:0005524">
    <property type="term" value="F:ATP binding"/>
    <property type="evidence" value="ECO:0007669"/>
    <property type="project" value="UniProtKB-KW"/>
</dbReference>
<dbReference type="SUPFAM" id="SSF90123">
    <property type="entry name" value="ABC transporter transmembrane region"/>
    <property type="match status" value="1"/>
</dbReference>
<keyword evidence="3" id="KW-1003">Cell membrane</keyword>
<evidence type="ECO:0000256" key="5">
    <source>
        <dbReference type="ARBA" id="ARBA00022741"/>
    </source>
</evidence>
<evidence type="ECO:0000259" key="11">
    <source>
        <dbReference type="PROSITE" id="PS50929"/>
    </source>
</evidence>
<dbReference type="InterPro" id="IPR003593">
    <property type="entry name" value="AAA+_ATPase"/>
</dbReference>
<evidence type="ECO:0000256" key="7">
    <source>
        <dbReference type="ARBA" id="ARBA00022989"/>
    </source>
</evidence>
<reference evidence="12 13" key="1">
    <citation type="journal article" date="2015" name="Nature">
        <title>rRNA introns, odd ribosomes, and small enigmatic genomes across a large radiation of phyla.</title>
        <authorList>
            <person name="Brown C.T."/>
            <person name="Hug L.A."/>
            <person name="Thomas B.C."/>
            <person name="Sharon I."/>
            <person name="Castelle C.J."/>
            <person name="Singh A."/>
            <person name="Wilkins M.J."/>
            <person name="Williams K.H."/>
            <person name="Banfield J.F."/>
        </authorList>
    </citation>
    <scope>NUCLEOTIDE SEQUENCE [LARGE SCALE GENOMIC DNA]</scope>
</reference>
<dbReference type="InterPro" id="IPR027417">
    <property type="entry name" value="P-loop_NTPase"/>
</dbReference>
<feature type="domain" description="ABC transporter" evidence="10">
    <location>
        <begin position="336"/>
        <end position="592"/>
    </location>
</feature>
<evidence type="ECO:0000259" key="10">
    <source>
        <dbReference type="PROSITE" id="PS50893"/>
    </source>
</evidence>
<dbReference type="InterPro" id="IPR003439">
    <property type="entry name" value="ABC_transporter-like_ATP-bd"/>
</dbReference>
<evidence type="ECO:0000256" key="6">
    <source>
        <dbReference type="ARBA" id="ARBA00022840"/>
    </source>
</evidence>
<evidence type="ECO:0000313" key="12">
    <source>
        <dbReference type="EMBL" id="KKT43774.1"/>
    </source>
</evidence>
<keyword evidence="4 9" id="KW-0812">Transmembrane</keyword>
<name>A0A0G1K7D8_9BACT</name>
<feature type="transmembrane region" description="Helical" evidence="9">
    <location>
        <begin position="52"/>
        <end position="69"/>
    </location>
</feature>
<dbReference type="PROSITE" id="PS00211">
    <property type="entry name" value="ABC_TRANSPORTER_1"/>
    <property type="match status" value="1"/>
</dbReference>
<evidence type="ECO:0000256" key="8">
    <source>
        <dbReference type="ARBA" id="ARBA00023136"/>
    </source>
</evidence>
<keyword evidence="6" id="KW-0067">ATP-binding</keyword>
<dbReference type="EMBL" id="LCHW01000001">
    <property type="protein sequence ID" value="KKT43774.1"/>
    <property type="molecule type" value="Genomic_DNA"/>
</dbReference>
<keyword evidence="8 9" id="KW-0472">Membrane</keyword>